<protein>
    <recommendedName>
        <fullName evidence="8">Protein Wnt</fullName>
    </recommendedName>
</protein>
<dbReference type="GO" id="GO:0005102">
    <property type="term" value="F:signaling receptor binding"/>
    <property type="evidence" value="ECO:0007669"/>
    <property type="project" value="InterPro"/>
</dbReference>
<evidence type="ECO:0000256" key="2">
    <source>
        <dbReference type="ARBA" id="ARBA00005683"/>
    </source>
</evidence>
<dbReference type="GO" id="GO:0005576">
    <property type="term" value="C:extracellular region"/>
    <property type="evidence" value="ECO:0007669"/>
    <property type="project" value="InterPro"/>
</dbReference>
<feature type="non-terminal residue" evidence="9">
    <location>
        <position position="1"/>
    </location>
</feature>
<evidence type="ECO:0000256" key="7">
    <source>
        <dbReference type="ARBA" id="ARBA00023157"/>
    </source>
</evidence>
<evidence type="ECO:0000256" key="8">
    <source>
        <dbReference type="RuleBase" id="RU003500"/>
    </source>
</evidence>
<comment type="caution">
    <text evidence="9">The sequence shown here is derived from an EMBL/GenBank/DDBJ whole genome shotgun (WGS) entry which is preliminary data.</text>
</comment>
<dbReference type="GO" id="GO:0016055">
    <property type="term" value="P:Wnt signaling pathway"/>
    <property type="evidence" value="ECO:0007669"/>
    <property type="project" value="UniProtKB-KW"/>
</dbReference>
<comment type="function">
    <text evidence="8">Ligand for members of the frizzled family of seven transmembrane receptors.</text>
</comment>
<dbReference type="OrthoDB" id="5945655at2759"/>
<comment type="subcellular location">
    <subcellularLocation>
        <location evidence="1 8">Secreted</location>
        <location evidence="1 8">Extracellular space</location>
        <location evidence="1 8">Extracellular matrix</location>
    </subcellularLocation>
</comment>
<evidence type="ECO:0000256" key="3">
    <source>
        <dbReference type="ARBA" id="ARBA00022473"/>
    </source>
</evidence>
<evidence type="ECO:0000256" key="6">
    <source>
        <dbReference type="ARBA" id="ARBA00022687"/>
    </source>
</evidence>
<evidence type="ECO:0000313" key="10">
    <source>
        <dbReference type="Proteomes" id="UP000708208"/>
    </source>
</evidence>
<dbReference type="AlphaFoldDB" id="A0A8J2K018"/>
<gene>
    <name evidence="9" type="ORF">AFUS01_LOCUS14121</name>
</gene>
<evidence type="ECO:0000256" key="4">
    <source>
        <dbReference type="ARBA" id="ARBA00022525"/>
    </source>
</evidence>
<dbReference type="Proteomes" id="UP000708208">
    <property type="component" value="Unassembled WGS sequence"/>
</dbReference>
<organism evidence="9 10">
    <name type="scientific">Allacma fusca</name>
    <dbReference type="NCBI Taxonomy" id="39272"/>
    <lineage>
        <taxon>Eukaryota</taxon>
        <taxon>Metazoa</taxon>
        <taxon>Ecdysozoa</taxon>
        <taxon>Arthropoda</taxon>
        <taxon>Hexapoda</taxon>
        <taxon>Collembola</taxon>
        <taxon>Symphypleona</taxon>
        <taxon>Sminthuridae</taxon>
        <taxon>Allacma</taxon>
    </lineage>
</organism>
<keyword evidence="10" id="KW-1185">Reference proteome</keyword>
<dbReference type="EMBL" id="CAJVCH010118063">
    <property type="protein sequence ID" value="CAG7725145.1"/>
    <property type="molecule type" value="Genomic_DNA"/>
</dbReference>
<evidence type="ECO:0000256" key="1">
    <source>
        <dbReference type="ARBA" id="ARBA00004498"/>
    </source>
</evidence>
<evidence type="ECO:0000256" key="5">
    <source>
        <dbReference type="ARBA" id="ARBA00022530"/>
    </source>
</evidence>
<sequence>TAPDALVAIGEGTKLGIQECQHQFRFNRWNCTPVGNSFGHVSVIVTTASFEFSISSCKIFQLYMYSTCILPYY</sequence>
<keyword evidence="6 8" id="KW-0879">Wnt signaling pathway</keyword>
<accession>A0A8J2K018</accession>
<evidence type="ECO:0000313" key="9">
    <source>
        <dbReference type="EMBL" id="CAG7725145.1"/>
    </source>
</evidence>
<name>A0A8J2K018_9HEXA</name>
<comment type="similarity">
    <text evidence="2 8">Belongs to the Wnt family.</text>
</comment>
<proteinExistence type="inferred from homology"/>
<keyword evidence="4" id="KW-0964">Secreted</keyword>
<keyword evidence="3 8" id="KW-0217">Developmental protein</keyword>
<keyword evidence="5" id="KW-0272">Extracellular matrix</keyword>
<dbReference type="Pfam" id="PF00110">
    <property type="entry name" value="wnt"/>
    <property type="match status" value="1"/>
</dbReference>
<dbReference type="InterPro" id="IPR005817">
    <property type="entry name" value="Wnt"/>
</dbReference>
<reference evidence="9" key="1">
    <citation type="submission" date="2021-06" db="EMBL/GenBank/DDBJ databases">
        <authorList>
            <person name="Hodson N. C."/>
            <person name="Mongue J. A."/>
            <person name="Jaron S. K."/>
        </authorList>
    </citation>
    <scope>NUCLEOTIDE SEQUENCE</scope>
</reference>
<keyword evidence="7" id="KW-1015">Disulfide bond</keyword>